<name>A0A398BN21_9BACI</name>
<dbReference type="GO" id="GO:0004089">
    <property type="term" value="F:carbonate dehydratase activity"/>
    <property type="evidence" value="ECO:0007669"/>
    <property type="project" value="UniProtKB-EC"/>
</dbReference>
<evidence type="ECO:0000256" key="8">
    <source>
        <dbReference type="SAM" id="SignalP"/>
    </source>
</evidence>
<feature type="compositionally biased region" description="Basic and acidic residues" evidence="7">
    <location>
        <begin position="29"/>
        <end position="40"/>
    </location>
</feature>
<keyword evidence="5" id="KW-0456">Lyase</keyword>
<feature type="domain" description="Alpha-carbonic anhydrase" evidence="9">
    <location>
        <begin position="51"/>
        <end position="277"/>
    </location>
</feature>
<keyword evidence="11" id="KW-1185">Reference proteome</keyword>
<keyword evidence="8" id="KW-0732">Signal</keyword>
<evidence type="ECO:0000313" key="11">
    <source>
        <dbReference type="Proteomes" id="UP000266016"/>
    </source>
</evidence>
<gene>
    <name evidence="10" type="ORF">D1953_01025</name>
</gene>
<evidence type="ECO:0000313" key="10">
    <source>
        <dbReference type="EMBL" id="RID89180.1"/>
    </source>
</evidence>
<comment type="catalytic activity">
    <reaction evidence="6">
        <text>hydrogencarbonate + H(+) = CO2 + H2O</text>
        <dbReference type="Rhea" id="RHEA:10748"/>
        <dbReference type="ChEBI" id="CHEBI:15377"/>
        <dbReference type="ChEBI" id="CHEBI:15378"/>
        <dbReference type="ChEBI" id="CHEBI:16526"/>
        <dbReference type="ChEBI" id="CHEBI:17544"/>
        <dbReference type="EC" id="4.2.1.1"/>
    </reaction>
</comment>
<dbReference type="EC" id="4.2.1.1" evidence="2"/>
<evidence type="ECO:0000259" key="9">
    <source>
        <dbReference type="PROSITE" id="PS51144"/>
    </source>
</evidence>
<feature type="region of interest" description="Disordered" evidence="7">
    <location>
        <begin position="26"/>
        <end position="52"/>
    </location>
</feature>
<evidence type="ECO:0000256" key="3">
    <source>
        <dbReference type="ARBA" id="ARBA00022723"/>
    </source>
</evidence>
<dbReference type="Proteomes" id="UP000266016">
    <property type="component" value="Unassembled WGS sequence"/>
</dbReference>
<evidence type="ECO:0000256" key="2">
    <source>
        <dbReference type="ARBA" id="ARBA00012925"/>
    </source>
</evidence>
<evidence type="ECO:0000256" key="6">
    <source>
        <dbReference type="ARBA" id="ARBA00048348"/>
    </source>
</evidence>
<proteinExistence type="inferred from homology"/>
<keyword evidence="3" id="KW-0479">Metal-binding</keyword>
<feature type="chain" id="PRO_5038852287" description="carbonic anhydrase" evidence="8">
    <location>
        <begin position="21"/>
        <end position="277"/>
    </location>
</feature>
<comment type="similarity">
    <text evidence="1">Belongs to the alpha-carbonic anhydrase family.</text>
</comment>
<dbReference type="PROSITE" id="PS51257">
    <property type="entry name" value="PROKAR_LIPOPROTEIN"/>
    <property type="match status" value="1"/>
</dbReference>
<keyword evidence="4" id="KW-0862">Zinc</keyword>
<dbReference type="GO" id="GO:0008270">
    <property type="term" value="F:zinc ion binding"/>
    <property type="evidence" value="ECO:0007669"/>
    <property type="project" value="InterPro"/>
</dbReference>
<dbReference type="InterPro" id="IPR023561">
    <property type="entry name" value="Carbonic_anhydrase_a-class"/>
</dbReference>
<evidence type="ECO:0000256" key="1">
    <source>
        <dbReference type="ARBA" id="ARBA00010718"/>
    </source>
</evidence>
<dbReference type="Gene3D" id="3.10.200.10">
    <property type="entry name" value="Alpha carbonic anhydrase"/>
    <property type="match status" value="1"/>
</dbReference>
<comment type="caution">
    <text evidence="10">The sequence shown here is derived from an EMBL/GenBank/DDBJ whole genome shotgun (WGS) entry which is preliminary data.</text>
</comment>
<dbReference type="InterPro" id="IPR041891">
    <property type="entry name" value="Alpha_CA_prokaryot-like"/>
</dbReference>
<sequence>MKSRKLSFTLLTTFISLSLAGCSSGVTEAPKEEKLPKEESTETSTTVHHETHWSYKGETGPEHWGELDPLNSACINGKEQSPVNVEVSQVKADKQLEKLEINYTSSEISLENNGHTIQGNPATSDNFIVLNNNTYTLAQFHFHTPSEHQFNGQNFAMELHLVHKDANDQLAVVGLMIKEGKANEVLEQAWKALPQEKTTEAKKLANPINLTEILPKDQQSFRYNGSLTTPPCSENVNWIILEQPIEMSKEQIEAFRKIFPDNHRPVQPLNEREIRKS</sequence>
<dbReference type="RefSeq" id="WP_119115291.1">
    <property type="nucleotide sequence ID" value="NZ_QWVS01000002.1"/>
</dbReference>
<evidence type="ECO:0000256" key="4">
    <source>
        <dbReference type="ARBA" id="ARBA00022833"/>
    </source>
</evidence>
<reference evidence="10 11" key="1">
    <citation type="submission" date="2018-08" db="EMBL/GenBank/DDBJ databases">
        <title>Bacillus jemisoniae sp. nov., Bacillus chryseoplanitiae sp. nov., Bacillus resnikiae sp. nov., and Bacillus frankliniae sp. nov., isolated from Viking spacecraft and associated surfaces.</title>
        <authorList>
            <person name="Seuylemezian A."/>
            <person name="Vaishampayan P."/>
        </authorList>
    </citation>
    <scope>NUCLEOTIDE SEQUENCE [LARGE SCALE GENOMIC DNA]</scope>
    <source>
        <strain evidence="10 11">MA001</strain>
    </source>
</reference>
<evidence type="ECO:0000256" key="5">
    <source>
        <dbReference type="ARBA" id="ARBA00023239"/>
    </source>
</evidence>
<dbReference type="InterPro" id="IPR001148">
    <property type="entry name" value="CA_dom"/>
</dbReference>
<dbReference type="CDD" id="cd03124">
    <property type="entry name" value="alpha_CA_prokaryotic_like"/>
    <property type="match status" value="1"/>
</dbReference>
<dbReference type="EMBL" id="QWVS01000002">
    <property type="protein sequence ID" value="RID89180.1"/>
    <property type="molecule type" value="Genomic_DNA"/>
</dbReference>
<feature type="signal peptide" evidence="8">
    <location>
        <begin position="1"/>
        <end position="20"/>
    </location>
</feature>
<dbReference type="AlphaFoldDB" id="A0A398BN21"/>
<dbReference type="PANTHER" id="PTHR18952:SF265">
    <property type="entry name" value="CARBONIC ANHYDRASE"/>
    <property type="match status" value="1"/>
</dbReference>
<protein>
    <recommendedName>
        <fullName evidence="2">carbonic anhydrase</fullName>
        <ecNumber evidence="2">4.2.1.1</ecNumber>
    </recommendedName>
</protein>
<dbReference type="Pfam" id="PF00194">
    <property type="entry name" value="Carb_anhydrase"/>
    <property type="match status" value="1"/>
</dbReference>
<accession>A0A398BN21</accession>
<dbReference type="InterPro" id="IPR036398">
    <property type="entry name" value="CA_dom_sf"/>
</dbReference>
<evidence type="ECO:0000256" key="7">
    <source>
        <dbReference type="SAM" id="MobiDB-lite"/>
    </source>
</evidence>
<dbReference type="PANTHER" id="PTHR18952">
    <property type="entry name" value="CARBONIC ANHYDRASE"/>
    <property type="match status" value="1"/>
</dbReference>
<dbReference type="SUPFAM" id="SSF51069">
    <property type="entry name" value="Carbonic anhydrase"/>
    <property type="match status" value="1"/>
</dbReference>
<dbReference type="PROSITE" id="PS51144">
    <property type="entry name" value="ALPHA_CA_2"/>
    <property type="match status" value="1"/>
</dbReference>
<organism evidence="10 11">
    <name type="scientific">Peribacillus asahii</name>
    <dbReference type="NCBI Taxonomy" id="228899"/>
    <lineage>
        <taxon>Bacteria</taxon>
        <taxon>Bacillati</taxon>
        <taxon>Bacillota</taxon>
        <taxon>Bacilli</taxon>
        <taxon>Bacillales</taxon>
        <taxon>Bacillaceae</taxon>
        <taxon>Peribacillus</taxon>
    </lineage>
</organism>
<dbReference type="SMART" id="SM01057">
    <property type="entry name" value="Carb_anhydrase"/>
    <property type="match status" value="1"/>
</dbReference>